<dbReference type="Gene3D" id="3.70.10.10">
    <property type="match status" value="1"/>
</dbReference>
<evidence type="ECO:0000256" key="1">
    <source>
        <dbReference type="ARBA" id="ARBA00004496"/>
    </source>
</evidence>
<dbReference type="GO" id="GO:0003887">
    <property type="term" value="F:DNA-directed DNA polymerase activity"/>
    <property type="evidence" value="ECO:0007669"/>
    <property type="project" value="UniProtKB-KW"/>
</dbReference>
<dbReference type="GO" id="GO:0009360">
    <property type="term" value="C:DNA polymerase III complex"/>
    <property type="evidence" value="ECO:0007669"/>
    <property type="project" value="InterPro"/>
</dbReference>
<protein>
    <submittedName>
        <fullName evidence="11">DNA polymerase III subunit beta</fullName>
    </submittedName>
</protein>
<dbReference type="GO" id="GO:0006271">
    <property type="term" value="P:DNA strand elongation involved in DNA replication"/>
    <property type="evidence" value="ECO:0007669"/>
    <property type="project" value="TreeGrafter"/>
</dbReference>
<dbReference type="NCBIfam" id="TIGR00663">
    <property type="entry name" value="dnan"/>
    <property type="match status" value="1"/>
</dbReference>
<dbReference type="InterPro" id="IPR022637">
    <property type="entry name" value="DNA_polIII_beta_cen"/>
</dbReference>
<evidence type="ECO:0000259" key="10">
    <source>
        <dbReference type="Pfam" id="PF02768"/>
    </source>
</evidence>
<dbReference type="PANTHER" id="PTHR30478:SF0">
    <property type="entry name" value="BETA SLIDING CLAMP"/>
    <property type="match status" value="1"/>
</dbReference>
<reference evidence="11 12" key="1">
    <citation type="journal article" date="2016" name="Nat. Commun.">
        <title>Thousands of microbial genomes shed light on interconnected biogeochemical processes in an aquifer system.</title>
        <authorList>
            <person name="Anantharaman K."/>
            <person name="Brown C.T."/>
            <person name="Hug L.A."/>
            <person name="Sharon I."/>
            <person name="Castelle C.J."/>
            <person name="Probst A.J."/>
            <person name="Thomas B.C."/>
            <person name="Singh A."/>
            <person name="Wilkins M.J."/>
            <person name="Karaoz U."/>
            <person name="Brodie E.L."/>
            <person name="Williams K.H."/>
            <person name="Hubbard S.S."/>
            <person name="Banfield J.F."/>
        </authorList>
    </citation>
    <scope>NUCLEOTIDE SEQUENCE [LARGE SCALE GENOMIC DNA]</scope>
</reference>
<comment type="subcellular location">
    <subcellularLocation>
        <location evidence="1">Cytoplasm</location>
    </subcellularLocation>
</comment>
<keyword evidence="8" id="KW-0238">DNA-binding</keyword>
<dbReference type="InterPro" id="IPR022635">
    <property type="entry name" value="DNA_polIII_beta_C"/>
</dbReference>
<dbReference type="GO" id="GO:0003677">
    <property type="term" value="F:DNA binding"/>
    <property type="evidence" value="ECO:0007669"/>
    <property type="project" value="UniProtKB-KW"/>
</dbReference>
<evidence type="ECO:0000256" key="5">
    <source>
        <dbReference type="ARBA" id="ARBA00022695"/>
    </source>
</evidence>
<name>A0A1F8DP89_9BACT</name>
<keyword evidence="5" id="KW-0548">Nucleotidyltransferase</keyword>
<dbReference type="EMBL" id="MGIO01000020">
    <property type="protein sequence ID" value="OGM89658.1"/>
    <property type="molecule type" value="Genomic_DNA"/>
</dbReference>
<evidence type="ECO:0000256" key="6">
    <source>
        <dbReference type="ARBA" id="ARBA00022705"/>
    </source>
</evidence>
<gene>
    <name evidence="11" type="ORF">A3J77_00895</name>
</gene>
<dbReference type="Pfam" id="PF02768">
    <property type="entry name" value="DNA_pol3_beta_3"/>
    <property type="match status" value="1"/>
</dbReference>
<accession>A0A1F8DP89</accession>
<dbReference type="SUPFAM" id="SSF55979">
    <property type="entry name" value="DNA clamp"/>
    <property type="match status" value="2"/>
</dbReference>
<dbReference type="InterPro" id="IPR046938">
    <property type="entry name" value="DNA_clamp_sf"/>
</dbReference>
<sequence>MPNNKVDIYKKEGQLMVKCENYKTAIKGQEADEYPLIPTIDKKNSYQVKTEDLRQALAQVVFAVSTSESRIELSGVLFHFQPERLVLAATDSYRLAEKDVKLKSGQGEEKKIIVPAKTVQELLRIISSVRAEEMTEEEREVRIFVTENQVMFSVDGIELISRLIEGQYPEYKQIIPQQSETVCYLERVELIRAVKAASIFSKSGINDINLDFPAGKNLVVITSASSQAGENVVELAAEMKGKDNGIVLNYKYLLDGLNNIDSERIKLETINCNTPCILRPEKASDYLYIIMPIKQ</sequence>
<evidence type="ECO:0000256" key="4">
    <source>
        <dbReference type="ARBA" id="ARBA00022679"/>
    </source>
</evidence>
<evidence type="ECO:0000259" key="9">
    <source>
        <dbReference type="Pfam" id="PF02767"/>
    </source>
</evidence>
<evidence type="ECO:0000313" key="12">
    <source>
        <dbReference type="Proteomes" id="UP000182002"/>
    </source>
</evidence>
<keyword evidence="3" id="KW-0963">Cytoplasm</keyword>
<dbReference type="PANTHER" id="PTHR30478">
    <property type="entry name" value="DNA POLYMERASE III SUBUNIT BETA"/>
    <property type="match status" value="1"/>
</dbReference>
<dbReference type="InterPro" id="IPR001001">
    <property type="entry name" value="DNA_polIII_beta"/>
</dbReference>
<feature type="domain" description="DNA polymerase III beta sliding clamp C-terminal" evidence="10">
    <location>
        <begin position="172"/>
        <end position="293"/>
    </location>
</feature>
<evidence type="ECO:0000256" key="2">
    <source>
        <dbReference type="ARBA" id="ARBA00010752"/>
    </source>
</evidence>
<dbReference type="AlphaFoldDB" id="A0A1F8DP89"/>
<feature type="domain" description="DNA polymerase III beta sliding clamp central" evidence="9">
    <location>
        <begin position="47"/>
        <end position="170"/>
    </location>
</feature>
<dbReference type="Proteomes" id="UP000182002">
    <property type="component" value="Unassembled WGS sequence"/>
</dbReference>
<keyword evidence="6" id="KW-0235">DNA replication</keyword>
<comment type="caution">
    <text evidence="11">The sequence shown here is derived from an EMBL/GenBank/DDBJ whole genome shotgun (WGS) entry which is preliminary data.</text>
</comment>
<dbReference type="Pfam" id="PF02767">
    <property type="entry name" value="DNA_pol3_beta_2"/>
    <property type="match status" value="1"/>
</dbReference>
<dbReference type="GO" id="GO:0008408">
    <property type="term" value="F:3'-5' exonuclease activity"/>
    <property type="evidence" value="ECO:0007669"/>
    <property type="project" value="InterPro"/>
</dbReference>
<keyword evidence="7" id="KW-0239">DNA-directed DNA polymerase</keyword>
<evidence type="ECO:0000256" key="8">
    <source>
        <dbReference type="ARBA" id="ARBA00023125"/>
    </source>
</evidence>
<dbReference type="GO" id="GO:0005737">
    <property type="term" value="C:cytoplasm"/>
    <property type="evidence" value="ECO:0007669"/>
    <property type="project" value="UniProtKB-SubCell"/>
</dbReference>
<comment type="similarity">
    <text evidence="2">Belongs to the beta sliding clamp family.</text>
</comment>
<evidence type="ECO:0000256" key="3">
    <source>
        <dbReference type="ARBA" id="ARBA00022490"/>
    </source>
</evidence>
<proteinExistence type="inferred from homology"/>
<dbReference type="Gene3D" id="3.10.150.10">
    <property type="entry name" value="DNA Polymerase III, subunit A, domain 2"/>
    <property type="match status" value="1"/>
</dbReference>
<keyword evidence="4" id="KW-0808">Transferase</keyword>
<evidence type="ECO:0000313" key="11">
    <source>
        <dbReference type="EMBL" id="OGM89658.1"/>
    </source>
</evidence>
<dbReference type="SMART" id="SM00480">
    <property type="entry name" value="POL3Bc"/>
    <property type="match status" value="1"/>
</dbReference>
<evidence type="ECO:0000256" key="7">
    <source>
        <dbReference type="ARBA" id="ARBA00022932"/>
    </source>
</evidence>
<dbReference type="CDD" id="cd00140">
    <property type="entry name" value="beta_clamp"/>
    <property type="match status" value="1"/>
</dbReference>
<organism evidence="11 12">
    <name type="scientific">Candidatus Wolfebacteria bacterium RBG_13_41_7</name>
    <dbReference type="NCBI Taxonomy" id="1802554"/>
    <lineage>
        <taxon>Bacteria</taxon>
        <taxon>Candidatus Wolfeibacteriota</taxon>
    </lineage>
</organism>